<dbReference type="GO" id="GO:1990077">
    <property type="term" value="C:primosome complex"/>
    <property type="evidence" value="ECO:0007669"/>
    <property type="project" value="UniProtKB-KW"/>
</dbReference>
<keyword evidence="5" id="KW-0378">Hydrolase</keyword>
<evidence type="ECO:0000256" key="5">
    <source>
        <dbReference type="ARBA" id="ARBA00022801"/>
    </source>
</evidence>
<dbReference type="Pfam" id="PF03796">
    <property type="entry name" value="DnaB_C"/>
    <property type="match status" value="1"/>
</dbReference>
<evidence type="ECO:0000256" key="4">
    <source>
        <dbReference type="ARBA" id="ARBA00022741"/>
    </source>
</evidence>
<sequence length="457" mass="50390">MVQSIDDARRSQRSVSAGRVPPHNLEAEESLIGAMMLSRDAITAAVEARVDESDFYKPAHAHIYNAVMALYSQGEPVDPVTIAEELRRADLLEALGGRQKLVSIQANTPASSNAGHYAGIVSELALLRRLITVAGEIAESAYSQPDDVTDTVDRAEARIFEIAEKRVAESMVRVFDSVSETIEQLSNMYEGPEGAVTGSPTGYTDLDELLLGFQNSTLLIVAARPGMGKTSFALGAAANVAIVTKRPVIFFSMEMGTVELTKRLLASEARVEARKLQTGRLNDADWTRLNTAMSHLGESPLYIDDNPHCTVMEMRAKARRIKARHGDLGLIVVDYLQLMSTPGRPESRQVEVADLSRGLKILARELDCPVVALAQLNRQLEYRQDKRPMLADLRESGSIEQDADVVMFIYRDESYNTETDQRGTAEIIVAKHRNGPTGNIRLAFLDHFTKFSNMARE</sequence>
<dbReference type="FunFam" id="1.10.860.10:FF:000001">
    <property type="entry name" value="Replicative DNA helicase"/>
    <property type="match status" value="1"/>
</dbReference>
<evidence type="ECO:0000256" key="2">
    <source>
        <dbReference type="ARBA" id="ARBA00022515"/>
    </source>
</evidence>
<dbReference type="GO" id="GO:0005524">
    <property type="term" value="F:ATP binding"/>
    <property type="evidence" value="ECO:0007669"/>
    <property type="project" value="UniProtKB-KW"/>
</dbReference>
<keyword evidence="4" id="KW-0547">Nucleotide-binding</keyword>
<dbReference type="NCBIfam" id="NF004384">
    <property type="entry name" value="PRK05748.1"/>
    <property type="match status" value="1"/>
</dbReference>
<evidence type="ECO:0000256" key="10">
    <source>
        <dbReference type="ARBA" id="ARBA00044969"/>
    </source>
</evidence>
<comment type="similarity">
    <text evidence="1">Belongs to the helicase family. DnaB subfamily.</text>
</comment>
<evidence type="ECO:0000256" key="3">
    <source>
        <dbReference type="ARBA" id="ARBA00022705"/>
    </source>
</evidence>
<dbReference type="CDD" id="cd00984">
    <property type="entry name" value="DnaB_C"/>
    <property type="match status" value="1"/>
</dbReference>
<dbReference type="EC" id="5.6.2.3" evidence="10"/>
<keyword evidence="3" id="KW-0235">DNA replication</keyword>
<organism evidence="14">
    <name type="scientific">freshwater metagenome</name>
    <dbReference type="NCBI Taxonomy" id="449393"/>
    <lineage>
        <taxon>unclassified sequences</taxon>
        <taxon>metagenomes</taxon>
        <taxon>ecological metagenomes</taxon>
    </lineage>
</organism>
<dbReference type="InterPro" id="IPR027417">
    <property type="entry name" value="P-loop_NTPase"/>
</dbReference>
<evidence type="ECO:0000256" key="7">
    <source>
        <dbReference type="ARBA" id="ARBA00022840"/>
    </source>
</evidence>
<dbReference type="InterPro" id="IPR016136">
    <property type="entry name" value="DNA_helicase_N/primase_C"/>
</dbReference>
<keyword evidence="7" id="KW-0067">ATP-binding</keyword>
<dbReference type="EMBL" id="CAFBLK010000003">
    <property type="protein sequence ID" value="CAB4855366.1"/>
    <property type="molecule type" value="Genomic_DNA"/>
</dbReference>
<dbReference type="PANTHER" id="PTHR30153">
    <property type="entry name" value="REPLICATIVE DNA HELICASE DNAB"/>
    <property type="match status" value="1"/>
</dbReference>
<dbReference type="GO" id="GO:0005829">
    <property type="term" value="C:cytosol"/>
    <property type="evidence" value="ECO:0007669"/>
    <property type="project" value="TreeGrafter"/>
</dbReference>
<dbReference type="InterPro" id="IPR036185">
    <property type="entry name" value="DNA_heli_DnaB-like_N_sf"/>
</dbReference>
<dbReference type="NCBIfam" id="TIGR00665">
    <property type="entry name" value="DnaB"/>
    <property type="match status" value="1"/>
</dbReference>
<gene>
    <name evidence="14" type="ORF">UFOPK3317_00046</name>
</gene>
<evidence type="ECO:0000256" key="12">
    <source>
        <dbReference type="SAM" id="MobiDB-lite"/>
    </source>
</evidence>
<feature type="compositionally biased region" description="Basic and acidic residues" evidence="12">
    <location>
        <begin position="1"/>
        <end position="10"/>
    </location>
</feature>
<dbReference type="GO" id="GO:0006269">
    <property type="term" value="P:DNA replication, synthesis of primer"/>
    <property type="evidence" value="ECO:0007669"/>
    <property type="project" value="UniProtKB-KW"/>
</dbReference>
<dbReference type="InterPro" id="IPR007692">
    <property type="entry name" value="DNA_helicase_DnaB"/>
</dbReference>
<dbReference type="AlphaFoldDB" id="A0A6J7CBA8"/>
<dbReference type="GO" id="GO:0016787">
    <property type="term" value="F:hydrolase activity"/>
    <property type="evidence" value="ECO:0007669"/>
    <property type="project" value="UniProtKB-KW"/>
</dbReference>
<proteinExistence type="inferred from homology"/>
<dbReference type="PANTHER" id="PTHR30153:SF2">
    <property type="entry name" value="REPLICATIVE DNA HELICASE"/>
    <property type="match status" value="1"/>
</dbReference>
<dbReference type="Gene3D" id="1.10.860.10">
    <property type="entry name" value="DNAb Helicase, Chain A"/>
    <property type="match status" value="1"/>
</dbReference>
<dbReference type="GO" id="GO:0042802">
    <property type="term" value="F:identical protein binding"/>
    <property type="evidence" value="ECO:0007669"/>
    <property type="project" value="UniProtKB-ARBA"/>
</dbReference>
<accession>A0A6J7CBA8</accession>
<dbReference type="GO" id="GO:0043139">
    <property type="term" value="F:5'-3' DNA helicase activity"/>
    <property type="evidence" value="ECO:0007669"/>
    <property type="project" value="UniProtKB-EC"/>
</dbReference>
<evidence type="ECO:0000259" key="13">
    <source>
        <dbReference type="PROSITE" id="PS51199"/>
    </source>
</evidence>
<dbReference type="PROSITE" id="PS51199">
    <property type="entry name" value="SF4_HELICASE"/>
    <property type="match status" value="1"/>
</dbReference>
<keyword evidence="6" id="KW-0347">Helicase</keyword>
<dbReference type="SUPFAM" id="SSF52540">
    <property type="entry name" value="P-loop containing nucleoside triphosphate hydrolases"/>
    <property type="match status" value="1"/>
</dbReference>
<evidence type="ECO:0000256" key="1">
    <source>
        <dbReference type="ARBA" id="ARBA00008428"/>
    </source>
</evidence>
<name>A0A6J7CBA8_9ZZZZ</name>
<evidence type="ECO:0000313" key="14">
    <source>
        <dbReference type="EMBL" id="CAB4855366.1"/>
    </source>
</evidence>
<dbReference type="InterPro" id="IPR007693">
    <property type="entry name" value="DNA_helicase_DnaB-like_N"/>
</dbReference>
<dbReference type="FunFam" id="3.40.50.300:FF:000076">
    <property type="entry name" value="Replicative DNA helicase"/>
    <property type="match status" value="1"/>
</dbReference>
<dbReference type="Pfam" id="PF00772">
    <property type="entry name" value="DnaB"/>
    <property type="match status" value="1"/>
</dbReference>
<dbReference type="InterPro" id="IPR007694">
    <property type="entry name" value="DNA_helicase_DnaB-like_C"/>
</dbReference>
<comment type="catalytic activity">
    <reaction evidence="11">
        <text>ATP + H2O = ADP + phosphate + H(+)</text>
        <dbReference type="Rhea" id="RHEA:13065"/>
        <dbReference type="ChEBI" id="CHEBI:15377"/>
        <dbReference type="ChEBI" id="CHEBI:15378"/>
        <dbReference type="ChEBI" id="CHEBI:30616"/>
        <dbReference type="ChEBI" id="CHEBI:43474"/>
        <dbReference type="ChEBI" id="CHEBI:456216"/>
        <dbReference type="EC" id="5.6.2.3"/>
    </reaction>
</comment>
<reference evidence="14" key="1">
    <citation type="submission" date="2020-05" db="EMBL/GenBank/DDBJ databases">
        <authorList>
            <person name="Chiriac C."/>
            <person name="Salcher M."/>
            <person name="Ghai R."/>
            <person name="Kavagutti S V."/>
        </authorList>
    </citation>
    <scope>NUCLEOTIDE SEQUENCE</scope>
</reference>
<dbReference type="SUPFAM" id="SSF48024">
    <property type="entry name" value="N-terminal domain of DnaB helicase"/>
    <property type="match status" value="1"/>
</dbReference>
<keyword evidence="8" id="KW-0238">DNA-binding</keyword>
<keyword evidence="9" id="KW-0413">Isomerase</keyword>
<evidence type="ECO:0000256" key="6">
    <source>
        <dbReference type="ARBA" id="ARBA00022806"/>
    </source>
</evidence>
<evidence type="ECO:0000256" key="11">
    <source>
        <dbReference type="ARBA" id="ARBA00048954"/>
    </source>
</evidence>
<protein>
    <recommendedName>
        <fullName evidence="10">DNA 5'-3' helicase</fullName>
        <ecNumber evidence="10">5.6.2.3</ecNumber>
    </recommendedName>
</protein>
<keyword evidence="2" id="KW-0639">Primosome</keyword>
<evidence type="ECO:0000256" key="8">
    <source>
        <dbReference type="ARBA" id="ARBA00023125"/>
    </source>
</evidence>
<feature type="region of interest" description="Disordered" evidence="12">
    <location>
        <begin position="1"/>
        <end position="22"/>
    </location>
</feature>
<evidence type="ECO:0000256" key="9">
    <source>
        <dbReference type="ARBA" id="ARBA00023235"/>
    </source>
</evidence>
<dbReference type="Gene3D" id="3.40.50.300">
    <property type="entry name" value="P-loop containing nucleotide triphosphate hydrolases"/>
    <property type="match status" value="1"/>
</dbReference>
<dbReference type="GO" id="GO:0003677">
    <property type="term" value="F:DNA binding"/>
    <property type="evidence" value="ECO:0007669"/>
    <property type="project" value="UniProtKB-KW"/>
</dbReference>
<feature type="domain" description="SF4 helicase" evidence="13">
    <location>
        <begin position="192"/>
        <end position="457"/>
    </location>
</feature>